<name>A0ABX7DTI4_9FLAO</name>
<protein>
    <submittedName>
        <fullName evidence="1">T9SS type B sorting domain-containing protein</fullName>
    </submittedName>
</protein>
<dbReference type="Proteomes" id="UP000629420">
    <property type="component" value="Chromosome"/>
</dbReference>
<accession>A0ABX7DTI4</accession>
<dbReference type="RefSeq" id="WP_202337213.1">
    <property type="nucleotide sequence ID" value="NZ_CP068439.1"/>
</dbReference>
<keyword evidence="2" id="KW-1185">Reference proteome</keyword>
<proteinExistence type="predicted"/>
<dbReference type="EMBL" id="CP068439">
    <property type="protein sequence ID" value="QQX77313.1"/>
    <property type="molecule type" value="Genomic_DNA"/>
</dbReference>
<dbReference type="Pfam" id="PF13585">
    <property type="entry name" value="CHU_C"/>
    <property type="match status" value="1"/>
</dbReference>
<reference evidence="1 2" key="1">
    <citation type="submission" date="2021-01" db="EMBL/GenBank/DDBJ databases">
        <title>Aequorivita sp. strain KX20305, a bacterium isolated from the sediment collected at a cold seep field in South China Sea.</title>
        <authorList>
            <person name="Zhang H."/>
            <person name="Li C."/>
        </authorList>
    </citation>
    <scope>NUCLEOTIDE SEQUENCE [LARGE SCALE GENOMIC DNA]</scope>
    <source>
        <strain evidence="1 2">KX20305</strain>
    </source>
</reference>
<dbReference type="InterPro" id="IPR026341">
    <property type="entry name" value="T9SS_type_B"/>
</dbReference>
<organism evidence="1 2">
    <name type="scientific">Aequorivita iocasae</name>
    <dbReference type="NCBI Taxonomy" id="2803865"/>
    <lineage>
        <taxon>Bacteria</taxon>
        <taxon>Pseudomonadati</taxon>
        <taxon>Bacteroidota</taxon>
        <taxon>Flavobacteriia</taxon>
        <taxon>Flavobacteriales</taxon>
        <taxon>Flavobacteriaceae</taxon>
        <taxon>Aequorivita</taxon>
    </lineage>
</organism>
<gene>
    <name evidence="1" type="ORF">JK629_03310</name>
</gene>
<evidence type="ECO:0000313" key="2">
    <source>
        <dbReference type="Proteomes" id="UP000629420"/>
    </source>
</evidence>
<dbReference type="InterPro" id="IPR013783">
    <property type="entry name" value="Ig-like_fold"/>
</dbReference>
<sequence>MKKLLLSILIFLMPLLIFSQVVPISRYLQFNGRYDFTAFGNTLNTEENGTFSNCTILTQSSADFQLSPTQTFVSAHLYWSGPGSGDFNVTLNGTNITAQRTFSLTANTGLTYFSAYADVTNLVAFNGQGLYTLSNLDLTGAIGPYCAGGTNFGGWAIIVIYEDPSLLLNQITLFDGLDYVDRNNNDINIVLGNINAASDQAAKIGFLAWEGDRGIDINESLRLNNILIDNPPLNPGNNAFNGTNSYTNSELLYNMDLDYYDLQGLNIIEPGDDQIDIQLSSGQDFIMVNNIIVSVNSELPDATIVIDNIGVLCQDRNMEVEYTVANFNSTAVLPANTPIAFYADAVLLGQAQTVNDIPIDGTESGTINLNIPLGTPQLFTLRAVVDDDGTGNGVVLETDEGNNEYSQNIDLSQQGLLILGNNQSCEGRTETLTANFNDLDVYNWFINGNPIGGNTPTLQVTQSGIYTVSGTKAACFVSESPAFVVNFSPQPIANTPADLFRCDNGAHTGIFNLTQNDENVLGGQDPTVFEVKYFTTQADSENNVNAIPNPGAYPIATPPQQTIYVRIHDRAQEFCYDLAQFEIYFTPVEAHTVPPFTTCDQDGNGGEEINLPVQFNATILNGQNAAAYNISYHISQNDADMRINPLPDLYTVPVPGQTIYARIEPVIDINCFDTTTIVIIVDSPPIANTPPDPLVSCDPDSDGYTEFTLHDADLAITGGDPALTVTYHYTYLDAQTDENELLDPFVNINPYDDRVWARVESTTTSCYAIVELLLEVRDSPVLTEPTPYRLCDGDGDGFEVFDLNAKRSEVLNGLDPLRYDLYFYQQEQDAIDAGMAALTAPDFSLAIGNPGSYTNATPNSQTIYVLGVGTAANTTPNNGASGCYDIVPLQLIVDPAPTAVEPADYRLCDDELNGSTPTDQISTFDLTTRDLEVSGGVPGLLVTWFETPADEAADLPIAVPGAYQNISNAQTVVARLSNGFGCRDLVTLTLVVESLPTPAQPEPLELCDQGGGFAEFDLSLRTAEIINGEPGVVVRYFPERALAEAGGPGEIIAPFLYTNDDPFSDSVWARVENVSTDCYALVELQLIVVPLPDAPDATFMDPYLVCDLDGDGQAIFDLTAQDASVYGAQDPGDFLPVTYYTDLVAAQAGANPIDPAGAFPSAGQPIWVRLESAVTGCVRITEFQLEVGAFPVHGSPLDLEACDDELNGSTGDDGVSTFDLTQNTPLILGGDPTLTVLYYASQGDLDNDIPIAAPGAYQNVVVPQQEIFVSIAGQNSCRAAESFFITVLPNPEPVQPSPLFGCDVDNDGITQFDLDSKIAEIQGGDPTLAVTFHETRLDAVNGQYALTSPYQNIVLFNQTLYVRAAFAAPPAGTGCYTVLEMELVVAQSPELPQDLPDLTACDQGGFHEFNLRENEDLVLGGQDPDDFTVTYHLSRADAEAGTPFIAQPESYTNTSNPQTIWVRLADTASGCYKVGSFDLVVTEGLPITDPEPWAKCDDLGVPFDGTALFDLTSRNAEITNGVLTQGVHYFETEQDAQEGQNPIDPDTAYANTSNPQVLYVRVEDSNSGCIAYTTLTISVVANPSPVAPDPIELCDVTVIVPPGPYDETELFDLTVREAQILNGNGWTLGYYESYDDAVNQNAEIVAPELTAYQNTSNPQTIYVRTTNAASLCFEIVELELIVNPLPDDTAVVSPYILCAPDDSEIGVFNLETKVGEILGGQPQPPFAVSFYLDPADAESGDNAIVNTTAHQNKDANNDPINPQLIYTGILNTETGCYIGGLQSFELIVQRGAVAVAPAEPFVICDNVAPSDGFAEFDLGDLSSQQVSDLRAGILAGQDPAVYEITFHETVGSAEAGAPAIAFPYTNIINPQRIYARVTNTANPFSPQCYAVAEVILKVEQLPEVLLEGEYRLCVDENGNPIAEEEGSPSPPVIDTGLDPALYSFVWELDGMILVGENGPSIIALQGGAYTVSYTELATGCEGTAGTTVTVSSPPFTYGASLLNGAFAGNHIIEATATGDGTYVYQLDDGPFQDSNIFENVDPGAHTITIKDIYGCGSVTLEVGVIDYPPYFTPNADGYHDTWNIIGIATGDPAARIYIFDRFGKLLKQLSPLGPGWDGTYGGSLMPSSDYWFRVEYTEDGAAKEFKGHFTLKR</sequence>
<evidence type="ECO:0000313" key="1">
    <source>
        <dbReference type="EMBL" id="QQX77313.1"/>
    </source>
</evidence>
<dbReference type="Gene3D" id="2.60.40.10">
    <property type="entry name" value="Immunoglobulins"/>
    <property type="match status" value="1"/>
</dbReference>
<dbReference type="NCBIfam" id="TIGR04131">
    <property type="entry name" value="Bac_Flav_CTERM"/>
    <property type="match status" value="1"/>
</dbReference>